<dbReference type="GO" id="GO:0007219">
    <property type="term" value="P:Notch signaling pathway"/>
    <property type="evidence" value="ECO:0007669"/>
    <property type="project" value="InterPro"/>
</dbReference>
<dbReference type="SUPFAM" id="SSF57603">
    <property type="entry name" value="FnI-like domain"/>
    <property type="match status" value="1"/>
</dbReference>
<dbReference type="PANTHER" id="PTHR12916:SF9">
    <property type="entry name" value="NEUROGENIC LOCUS NOTCH HOMOLOG PROTEIN 1-RELATED"/>
    <property type="match status" value="1"/>
</dbReference>
<dbReference type="CDD" id="cd00054">
    <property type="entry name" value="EGF_CA"/>
    <property type="match status" value="2"/>
</dbReference>
<reference evidence="12" key="1">
    <citation type="journal article" date="2012" name="PLoS Negl. Trop. Dis.">
        <title>A systematically improved high quality genome and transcriptome of the human blood fluke Schistosoma mansoni.</title>
        <authorList>
            <person name="Protasio A.V."/>
            <person name="Tsai I.J."/>
            <person name="Babbage A."/>
            <person name="Nichol S."/>
            <person name="Hunt M."/>
            <person name="Aslett M.A."/>
            <person name="De Silva N."/>
            <person name="Velarde G.S."/>
            <person name="Anderson T.J."/>
            <person name="Clark R.C."/>
            <person name="Davidson C."/>
            <person name="Dillon G.P."/>
            <person name="Holroyd N.E."/>
            <person name="LoVerde P.T."/>
            <person name="Lloyd C."/>
            <person name="McQuillan J."/>
            <person name="Oliveira G."/>
            <person name="Otto T.D."/>
            <person name="Parker-Manuel S.J."/>
            <person name="Quail M.A."/>
            <person name="Wilson R.A."/>
            <person name="Zerlotini A."/>
            <person name="Dunne D.W."/>
            <person name="Berriman M."/>
        </authorList>
    </citation>
    <scope>NUCLEOTIDE SEQUENCE [LARGE SCALE GENOMIC DNA]</scope>
    <source>
        <strain evidence="12">Puerto Rican</strain>
    </source>
</reference>
<reference evidence="13" key="2">
    <citation type="submission" date="2019-11" db="UniProtKB">
        <authorList>
            <consortium name="WormBaseParasite"/>
        </authorList>
    </citation>
    <scope>IDENTIFICATION</scope>
    <source>
        <strain evidence="13">Puerto Rican</strain>
    </source>
</reference>
<dbReference type="Pfam" id="PF12661">
    <property type="entry name" value="hEGF"/>
    <property type="match status" value="1"/>
</dbReference>
<dbReference type="GO" id="GO:0032502">
    <property type="term" value="P:developmental process"/>
    <property type="evidence" value="ECO:0007669"/>
    <property type="project" value="UniProtKB-ARBA"/>
</dbReference>
<feature type="compositionally biased region" description="Low complexity" evidence="10">
    <location>
        <begin position="334"/>
        <end position="348"/>
    </location>
</feature>
<dbReference type="FunFam" id="2.10.25.10:FF:000061">
    <property type="entry name" value="Delta-like protein"/>
    <property type="match status" value="1"/>
</dbReference>
<evidence type="ECO:0000313" key="12">
    <source>
        <dbReference type="Proteomes" id="UP000008854"/>
    </source>
</evidence>
<dbReference type="InterPro" id="IPR011651">
    <property type="entry name" value="Notch_ligand_N"/>
</dbReference>
<comment type="caution">
    <text evidence="9">Lacks conserved residue(s) required for the propagation of feature annotation.</text>
</comment>
<dbReference type="Gene3D" id="2.10.25.10">
    <property type="entry name" value="Laminin"/>
    <property type="match status" value="2"/>
</dbReference>
<dbReference type="PROSITE" id="PS00010">
    <property type="entry name" value="ASX_HYDROXYL"/>
    <property type="match status" value="1"/>
</dbReference>
<dbReference type="SUPFAM" id="SSF57196">
    <property type="entry name" value="EGF/Laminin"/>
    <property type="match status" value="2"/>
</dbReference>
<dbReference type="Pfam" id="PF07657">
    <property type="entry name" value="MNNL"/>
    <property type="match status" value="1"/>
</dbReference>
<keyword evidence="7" id="KW-0472">Membrane</keyword>
<feature type="region of interest" description="Disordered" evidence="10">
    <location>
        <begin position="334"/>
        <end position="367"/>
    </location>
</feature>
<evidence type="ECO:0000256" key="10">
    <source>
        <dbReference type="SAM" id="MobiDB-lite"/>
    </source>
</evidence>
<feature type="domain" description="EGF-like" evidence="11">
    <location>
        <begin position="153"/>
        <end position="190"/>
    </location>
</feature>
<sequence length="409" mass="46626">MGLYYLICCFIQYFIILTIHIEVICSTIELSQQQQQQDRLATFSLKFLEFHNHAHRRNDGSCCGRPKQSSSSTTIKVETEIYKAECALEFRICIETYTTIRILSNNTKIYNGPCMYGEVYTGHWGNTDITYGLLEASVHSIGIMHPWPVSRPETRSCVQENLCKNGATCVDLGNSFNCICRPGFDGQYCENEINECNSMPCYNNGTCKDLVNSFECDYPKGFIGSDCRINQQYGQHCDEVIIDTEPKPPACNFYGRIYDHDDNWTYSCQRCHCNKGQIICTDVTLSSLNDQIRIGPDGREYSFIHELARNLSKEAYLAASTNLKLRKDNLKLFNNGSDNNNEYANNNSNHDDDEEEEEEEEGIPLPPISMILGTDQLDNYWHRVLLGIIEIQVDTVVVNQNDFGKCGYS</sequence>
<evidence type="ECO:0000256" key="5">
    <source>
        <dbReference type="ARBA" id="ARBA00022737"/>
    </source>
</evidence>
<evidence type="ECO:0000256" key="2">
    <source>
        <dbReference type="ARBA" id="ARBA00022473"/>
    </source>
</evidence>
<dbReference type="InterPro" id="IPR013032">
    <property type="entry name" value="EGF-like_CS"/>
</dbReference>
<dbReference type="InterPro" id="IPR000152">
    <property type="entry name" value="EGF-type_Asp/Asn_hydroxyl_site"/>
</dbReference>
<dbReference type="PROSITE" id="PS01186">
    <property type="entry name" value="EGF_2"/>
    <property type="match status" value="1"/>
</dbReference>
<dbReference type="InterPro" id="IPR001881">
    <property type="entry name" value="EGF-like_Ca-bd_dom"/>
</dbReference>
<dbReference type="SMART" id="SM00181">
    <property type="entry name" value="EGF"/>
    <property type="match status" value="2"/>
</dbReference>
<organism evidence="12 13">
    <name type="scientific">Schistosoma mansoni</name>
    <name type="common">Blood fluke</name>
    <dbReference type="NCBI Taxonomy" id="6183"/>
    <lineage>
        <taxon>Eukaryota</taxon>
        <taxon>Metazoa</taxon>
        <taxon>Spiralia</taxon>
        <taxon>Lophotrochozoa</taxon>
        <taxon>Platyhelminthes</taxon>
        <taxon>Trematoda</taxon>
        <taxon>Digenea</taxon>
        <taxon>Strigeidida</taxon>
        <taxon>Schistosomatoidea</taxon>
        <taxon>Schistosomatidae</taxon>
        <taxon>Schistosoma</taxon>
    </lineage>
</organism>
<keyword evidence="8 9" id="KW-1015">Disulfide bond</keyword>
<evidence type="ECO:0000256" key="9">
    <source>
        <dbReference type="PROSITE-ProRule" id="PRU00076"/>
    </source>
</evidence>
<dbReference type="PROSITE" id="PS01187">
    <property type="entry name" value="EGF_CA"/>
    <property type="match status" value="1"/>
</dbReference>
<keyword evidence="6" id="KW-1133">Transmembrane helix</keyword>
<evidence type="ECO:0000256" key="6">
    <source>
        <dbReference type="ARBA" id="ARBA00022989"/>
    </source>
</evidence>
<feature type="compositionally biased region" description="Acidic residues" evidence="10">
    <location>
        <begin position="351"/>
        <end position="362"/>
    </location>
</feature>
<keyword evidence="12" id="KW-1185">Reference proteome</keyword>
<evidence type="ECO:0000256" key="3">
    <source>
        <dbReference type="ARBA" id="ARBA00022536"/>
    </source>
</evidence>
<dbReference type="WBParaSite" id="Smp_327610.1">
    <property type="protein sequence ID" value="Smp_327610.1"/>
    <property type="gene ID" value="Smp_327610"/>
</dbReference>
<dbReference type="InParanoid" id="A0A5K4F6Y7"/>
<dbReference type="InterPro" id="IPR018097">
    <property type="entry name" value="EGF_Ca-bd_CS"/>
</dbReference>
<protein>
    <submittedName>
        <fullName evidence="13">EGF-like domain-containing protein</fullName>
    </submittedName>
</protein>
<feature type="domain" description="EGF-like" evidence="11">
    <location>
        <begin position="192"/>
        <end position="228"/>
    </location>
</feature>
<dbReference type="SMART" id="SM00179">
    <property type="entry name" value="EGF_CA"/>
    <property type="match status" value="2"/>
</dbReference>
<dbReference type="STRING" id="6183.A0A5K4F6Y7"/>
<keyword evidence="2" id="KW-0217">Developmental protein</keyword>
<keyword evidence="4" id="KW-0812">Transmembrane</keyword>
<dbReference type="GO" id="GO:0005112">
    <property type="term" value="F:Notch binding"/>
    <property type="evidence" value="ECO:0007669"/>
    <property type="project" value="TreeGrafter"/>
</dbReference>
<proteinExistence type="predicted"/>
<comment type="subcellular location">
    <subcellularLocation>
        <location evidence="1">Membrane</location>
        <topology evidence="1">Single-pass type I membrane protein</topology>
    </subcellularLocation>
</comment>
<feature type="disulfide bond" evidence="9">
    <location>
        <begin position="180"/>
        <end position="189"/>
    </location>
</feature>
<evidence type="ECO:0000313" key="13">
    <source>
        <dbReference type="WBParaSite" id="Smp_327610.1"/>
    </source>
</evidence>
<evidence type="ECO:0000256" key="7">
    <source>
        <dbReference type="ARBA" id="ARBA00023136"/>
    </source>
</evidence>
<dbReference type="PANTHER" id="PTHR12916">
    <property type="entry name" value="CYTOCHROME C OXIDASE POLYPEPTIDE VIC-2"/>
    <property type="match status" value="1"/>
</dbReference>
<evidence type="ECO:0000256" key="1">
    <source>
        <dbReference type="ARBA" id="ARBA00004479"/>
    </source>
</evidence>
<dbReference type="Gene3D" id="2.60.40.3510">
    <property type="match status" value="1"/>
</dbReference>
<dbReference type="FunFam" id="2.10.25.10:FF:000459">
    <property type="entry name" value="Axotactin, isoform B"/>
    <property type="match status" value="1"/>
</dbReference>
<evidence type="ECO:0000259" key="11">
    <source>
        <dbReference type="PROSITE" id="PS50026"/>
    </source>
</evidence>
<dbReference type="Pfam" id="PF00008">
    <property type="entry name" value="EGF"/>
    <property type="match status" value="1"/>
</dbReference>
<keyword evidence="3 9" id="KW-0245">EGF-like domain</keyword>
<keyword evidence="5" id="KW-0677">Repeat</keyword>
<dbReference type="PROSITE" id="PS00022">
    <property type="entry name" value="EGF_1"/>
    <property type="match status" value="1"/>
</dbReference>
<evidence type="ECO:0000256" key="4">
    <source>
        <dbReference type="ARBA" id="ARBA00022692"/>
    </source>
</evidence>
<dbReference type="GO" id="GO:0005509">
    <property type="term" value="F:calcium ion binding"/>
    <property type="evidence" value="ECO:0007669"/>
    <property type="project" value="InterPro"/>
</dbReference>
<dbReference type="Proteomes" id="UP000008854">
    <property type="component" value="Unassembled WGS sequence"/>
</dbReference>
<dbReference type="PROSITE" id="PS50026">
    <property type="entry name" value="EGF_3"/>
    <property type="match status" value="2"/>
</dbReference>
<evidence type="ECO:0000256" key="8">
    <source>
        <dbReference type="ARBA" id="ARBA00023157"/>
    </source>
</evidence>
<dbReference type="InterPro" id="IPR000742">
    <property type="entry name" value="EGF"/>
</dbReference>
<name>A0A5K4F6Y7_SCHMA</name>
<accession>A0A5K4F6Y7</accession>
<dbReference type="AlphaFoldDB" id="A0A5K4F6Y7"/>
<dbReference type="GO" id="GO:0016020">
    <property type="term" value="C:membrane"/>
    <property type="evidence" value="ECO:0007669"/>
    <property type="project" value="UniProtKB-SubCell"/>
</dbReference>